<feature type="region of interest" description="Disordered" evidence="1">
    <location>
        <begin position="105"/>
        <end position="171"/>
    </location>
</feature>
<keyword evidence="2" id="KW-1133">Transmembrane helix</keyword>
<dbReference type="Proteomes" id="UP000198348">
    <property type="component" value="Unassembled WGS sequence"/>
</dbReference>
<keyword evidence="4" id="KW-1185">Reference proteome</keyword>
<evidence type="ECO:0000313" key="3">
    <source>
        <dbReference type="EMBL" id="SNR90264.1"/>
    </source>
</evidence>
<evidence type="ECO:0000256" key="1">
    <source>
        <dbReference type="SAM" id="MobiDB-lite"/>
    </source>
</evidence>
<accession>A0A239A5E5</accession>
<protein>
    <submittedName>
        <fullName evidence="3">Uncharacterized protein</fullName>
    </submittedName>
</protein>
<dbReference type="AlphaFoldDB" id="A0A239A5E5"/>
<dbReference type="RefSeq" id="WP_089303299.1">
    <property type="nucleotide sequence ID" value="NZ_FZNW01000030.1"/>
</dbReference>
<proteinExistence type="predicted"/>
<feature type="transmembrane region" description="Helical" evidence="2">
    <location>
        <begin position="30"/>
        <end position="46"/>
    </location>
</feature>
<keyword evidence="2" id="KW-0812">Transmembrane</keyword>
<reference evidence="3 4" key="1">
    <citation type="submission" date="2017-06" db="EMBL/GenBank/DDBJ databases">
        <authorList>
            <person name="Kim H.J."/>
            <person name="Triplett B.A."/>
        </authorList>
    </citation>
    <scope>NUCLEOTIDE SEQUENCE [LARGE SCALE GENOMIC DNA]</scope>
    <source>
        <strain evidence="3 4">DSM 45207</strain>
    </source>
</reference>
<feature type="transmembrane region" description="Helical" evidence="2">
    <location>
        <begin position="52"/>
        <end position="73"/>
    </location>
</feature>
<organism evidence="3 4">
    <name type="scientific">Haloechinothrix alba</name>
    <dbReference type="NCBI Taxonomy" id="664784"/>
    <lineage>
        <taxon>Bacteria</taxon>
        <taxon>Bacillati</taxon>
        <taxon>Actinomycetota</taxon>
        <taxon>Actinomycetes</taxon>
        <taxon>Pseudonocardiales</taxon>
        <taxon>Pseudonocardiaceae</taxon>
        <taxon>Haloechinothrix</taxon>
    </lineage>
</organism>
<evidence type="ECO:0000256" key="2">
    <source>
        <dbReference type="SAM" id="Phobius"/>
    </source>
</evidence>
<gene>
    <name evidence="3" type="ORF">SAMN06265360_13011</name>
</gene>
<dbReference type="OrthoDB" id="4481052at2"/>
<name>A0A239A5E5_9PSEU</name>
<evidence type="ECO:0000313" key="4">
    <source>
        <dbReference type="Proteomes" id="UP000198348"/>
    </source>
</evidence>
<dbReference type="EMBL" id="FZNW01000030">
    <property type="protein sequence ID" value="SNR90264.1"/>
    <property type="molecule type" value="Genomic_DNA"/>
</dbReference>
<sequence>MRIRTDDEVYRVDGVWLGPPRATFPWRVRYVAWGVGFAVFLLVLSVERQLGIGFGFFSTAWALVITVVVTKLITSKINHERPLGTVLSMWYRELTAPRERVVGDGGAVSASKVRVRAHRPRPSPARSRGPGRRSADSGGRQAAGLDGSRQPPADRTTPAPLHNSTRDKARR</sequence>
<keyword evidence="2" id="KW-0472">Membrane</keyword>